<reference evidence="1 2" key="1">
    <citation type="submission" date="2011-05" db="EMBL/GenBank/DDBJ databases">
        <title>Whole genome sequence of Microlunatus phosphovorus NM-1.</title>
        <authorList>
            <person name="Hosoyama A."/>
            <person name="Sasaki K."/>
            <person name="Harada T."/>
            <person name="Igarashi R."/>
            <person name="Kawakoshi A."/>
            <person name="Sasagawa M."/>
            <person name="Fukada J."/>
            <person name="Nakamura S."/>
            <person name="Katano Y."/>
            <person name="Hanada S."/>
            <person name="Kamagata Y."/>
            <person name="Nakamura N."/>
            <person name="Yamazaki S."/>
            <person name="Fujita N."/>
        </authorList>
    </citation>
    <scope>NUCLEOTIDE SEQUENCE [LARGE SCALE GENOMIC DNA]</scope>
    <source>
        <strain evidence="2">ATCC 700054 / DSM 10555 / JCM 9379 / NBRC 101784 / NCIMB 13414 / VKM Ac-1990 / NM-1</strain>
    </source>
</reference>
<dbReference type="EMBL" id="AP012204">
    <property type="protein sequence ID" value="BAK38189.1"/>
    <property type="molecule type" value="Genomic_DNA"/>
</dbReference>
<sequence length="83" mass="8864">MGPAPGCVITLVNSDTQETWSNGYEVDLHGNQRCELALHDVATGAVPDVGELNDERHSLTLDPRDSLLVYLDNGTCAVEVTPG</sequence>
<gene>
    <name evidence="1" type="ordered locus">MLP_51750</name>
</gene>
<dbReference type="HOGENOM" id="CLU_2538810_0_0_11"/>
<protein>
    <submittedName>
        <fullName evidence="1">Uncharacterized protein</fullName>
    </submittedName>
</protein>
<dbReference type="Proteomes" id="UP000007947">
    <property type="component" value="Chromosome"/>
</dbReference>
<keyword evidence="2" id="KW-1185">Reference proteome</keyword>
<dbReference type="STRING" id="1032480.MLP_51750"/>
<organism evidence="1 2">
    <name type="scientific">Microlunatus phosphovorus (strain ATCC 700054 / DSM 10555 / JCM 9379 / NBRC 101784 / NCIMB 13414 / VKM Ac-1990 / NM-1)</name>
    <dbReference type="NCBI Taxonomy" id="1032480"/>
    <lineage>
        <taxon>Bacteria</taxon>
        <taxon>Bacillati</taxon>
        <taxon>Actinomycetota</taxon>
        <taxon>Actinomycetes</taxon>
        <taxon>Propionibacteriales</taxon>
        <taxon>Propionibacteriaceae</taxon>
        <taxon>Microlunatus</taxon>
    </lineage>
</organism>
<dbReference type="KEGG" id="mph:MLP_51750"/>
<dbReference type="AlphaFoldDB" id="F5XHI1"/>
<evidence type="ECO:0000313" key="2">
    <source>
        <dbReference type="Proteomes" id="UP000007947"/>
    </source>
</evidence>
<accession>F5XHI1</accession>
<proteinExistence type="predicted"/>
<evidence type="ECO:0000313" key="1">
    <source>
        <dbReference type="EMBL" id="BAK38189.1"/>
    </source>
</evidence>
<name>F5XHI1_MICPN</name>